<protein>
    <recommendedName>
        <fullName evidence="6 7">Methionine aminopeptidase</fullName>
        <shortName evidence="6">MAP</shortName>
        <shortName evidence="6">MetAP</shortName>
        <ecNumber evidence="6 7">3.4.11.18</ecNumber>
    </recommendedName>
    <alternativeName>
        <fullName evidence="6">Peptidase M</fullName>
    </alternativeName>
</protein>
<feature type="binding site" evidence="6">
    <location>
        <position position="215"/>
    </location>
    <ligand>
        <name>a divalent metal cation</name>
        <dbReference type="ChEBI" id="CHEBI:60240"/>
        <label>2</label>
        <note>catalytic</note>
    </ligand>
</feature>
<evidence type="ECO:0000313" key="9">
    <source>
        <dbReference type="EMBL" id="MBK6299664.1"/>
    </source>
</evidence>
<evidence type="ECO:0000256" key="1">
    <source>
        <dbReference type="ARBA" id="ARBA00002521"/>
    </source>
</evidence>
<feature type="binding site" evidence="6">
    <location>
        <position position="246"/>
    </location>
    <ligand>
        <name>a divalent metal cation</name>
        <dbReference type="ChEBI" id="CHEBI:60240"/>
        <label>2</label>
        <note>catalytic</note>
    </ligand>
</feature>
<sequence>MSARRKTPGRTDDQLLLMRAAGLLVGQTLEVVAAAVADGVTTLELDRLAEAHIRDHGGRPSFPEVPGYRHTLCTSVNEQIVHGIPGERALRAGDLVSIDCGAIVAGWHGDAAVTVIVGGVEAARPEDLALSRATEDSLYAGIAALRVGERLYAVGEAVEACIEAAAAANGQTYGIVEDYVGHTIGTEMHQDPQIFNYAVRTRGPMVRSGYTGAIEPMITLGSAESDVLADGWTVVTSDGSRAAHWEHTVAVRDEGLWVLTAIDGGAARLAALGAAFAPLSD</sequence>
<dbReference type="CDD" id="cd01086">
    <property type="entry name" value="MetAP1"/>
    <property type="match status" value="1"/>
</dbReference>
<comment type="catalytic activity">
    <reaction evidence="6 7">
        <text>Release of N-terminal amino acids, preferentially methionine, from peptides and arylamides.</text>
        <dbReference type="EC" id="3.4.11.18"/>
    </reaction>
</comment>
<dbReference type="PANTHER" id="PTHR43330:SF27">
    <property type="entry name" value="METHIONINE AMINOPEPTIDASE"/>
    <property type="match status" value="1"/>
</dbReference>
<dbReference type="GO" id="GO:0005829">
    <property type="term" value="C:cytosol"/>
    <property type="evidence" value="ECO:0007669"/>
    <property type="project" value="TreeGrafter"/>
</dbReference>
<keyword evidence="4 6" id="KW-0479">Metal-binding</keyword>
<dbReference type="SUPFAM" id="SSF55920">
    <property type="entry name" value="Creatinase/aminopeptidase"/>
    <property type="match status" value="1"/>
</dbReference>
<accession>A0A935IRG5</accession>
<keyword evidence="3 6" id="KW-0645">Protease</keyword>
<keyword evidence="5 6" id="KW-0378">Hydrolase</keyword>
<feature type="domain" description="Peptidase M24" evidence="8">
    <location>
        <begin position="17"/>
        <end position="252"/>
    </location>
</feature>
<organism evidence="10 13">
    <name type="scientific">Candidatus Phosphoribacter hodrii</name>
    <dbReference type="NCBI Taxonomy" id="2953743"/>
    <lineage>
        <taxon>Bacteria</taxon>
        <taxon>Bacillati</taxon>
        <taxon>Actinomycetota</taxon>
        <taxon>Actinomycetes</taxon>
        <taxon>Micrococcales</taxon>
        <taxon>Dermatophilaceae</taxon>
        <taxon>Candidatus Phosphoribacter</taxon>
    </lineage>
</organism>
<feature type="binding site" evidence="6">
    <location>
        <position position="110"/>
    </location>
    <ligand>
        <name>a divalent metal cation</name>
        <dbReference type="ChEBI" id="CHEBI:60240"/>
        <label>1</label>
    </ligand>
</feature>
<comment type="function">
    <text evidence="1 6">Removes the N-terminal methionine from nascent proteins. The N-terminal methionine is often cleaved when the second residue in the primary sequence is small and uncharged (Met-Ala-, Cys, Gly, Pro, Ser, Thr, or Val). Requires deformylation of the N(alpha)-formylated initiator methionine before it can be hydrolyzed.</text>
</comment>
<name>A0A935IRG5_9MICO</name>
<dbReference type="HAMAP" id="MF_01974">
    <property type="entry name" value="MetAP_1"/>
    <property type="match status" value="1"/>
</dbReference>
<evidence type="ECO:0000256" key="7">
    <source>
        <dbReference type="RuleBase" id="RU003653"/>
    </source>
</evidence>
<dbReference type="Proteomes" id="UP000726105">
    <property type="component" value="Unassembled WGS sequence"/>
</dbReference>
<dbReference type="NCBIfam" id="TIGR00500">
    <property type="entry name" value="met_pdase_I"/>
    <property type="match status" value="1"/>
</dbReference>
<evidence type="ECO:0000313" key="10">
    <source>
        <dbReference type="EMBL" id="MBK7273711.1"/>
    </source>
</evidence>
<dbReference type="EMBL" id="JADIXZ010000001">
    <property type="protein sequence ID" value="MBK6299664.1"/>
    <property type="molecule type" value="Genomic_DNA"/>
</dbReference>
<dbReference type="Gene3D" id="3.90.230.10">
    <property type="entry name" value="Creatinase/methionine aminopeptidase superfamily"/>
    <property type="match status" value="1"/>
</dbReference>
<dbReference type="GO" id="GO:0070006">
    <property type="term" value="F:metalloaminopeptidase activity"/>
    <property type="evidence" value="ECO:0007669"/>
    <property type="project" value="UniProtKB-UniRule"/>
</dbReference>
<evidence type="ECO:0000256" key="4">
    <source>
        <dbReference type="ARBA" id="ARBA00022723"/>
    </source>
</evidence>
<comment type="cofactor">
    <cofactor evidence="6">
        <name>Co(2+)</name>
        <dbReference type="ChEBI" id="CHEBI:48828"/>
    </cofactor>
    <cofactor evidence="6">
        <name>Zn(2+)</name>
        <dbReference type="ChEBI" id="CHEBI:29105"/>
    </cofactor>
    <cofactor evidence="6">
        <name>Mn(2+)</name>
        <dbReference type="ChEBI" id="CHEBI:29035"/>
    </cofactor>
    <cofactor evidence="6">
        <name>Fe(2+)</name>
        <dbReference type="ChEBI" id="CHEBI:29033"/>
    </cofactor>
    <text evidence="6">Binds 2 divalent metal cations per subunit. Has a high-affinity and a low affinity metal-binding site. The true nature of the physiological cofactor is under debate. The enzyme is active with cobalt, zinc, manganese or divalent iron ions. Most likely, methionine aminopeptidases function as mononuclear Fe(2+)-metalloproteases under physiological conditions, and the catalytically relevant metal-binding site has been assigned to the histidine-containing high-affinity site.</text>
</comment>
<dbReference type="PANTHER" id="PTHR43330">
    <property type="entry name" value="METHIONINE AMINOPEPTIDASE"/>
    <property type="match status" value="1"/>
</dbReference>
<feature type="binding site" evidence="6">
    <location>
        <position position="110"/>
    </location>
    <ligand>
        <name>a divalent metal cation</name>
        <dbReference type="ChEBI" id="CHEBI:60240"/>
        <label>2</label>
        <note>catalytic</note>
    </ligand>
</feature>
<dbReference type="InterPro" id="IPR002467">
    <property type="entry name" value="Pept_M24A_MAP1"/>
</dbReference>
<proteinExistence type="inferred from homology"/>
<evidence type="ECO:0000313" key="13">
    <source>
        <dbReference type="Proteomes" id="UP000726105"/>
    </source>
</evidence>
<evidence type="ECO:0000313" key="11">
    <source>
        <dbReference type="EMBL" id="MBL0004026.1"/>
    </source>
</evidence>
<dbReference type="InterPro" id="IPR036005">
    <property type="entry name" value="Creatinase/aminopeptidase-like"/>
</dbReference>
<dbReference type="Proteomes" id="UP000886632">
    <property type="component" value="Unassembled WGS sequence"/>
</dbReference>
<evidence type="ECO:0000256" key="5">
    <source>
        <dbReference type="ARBA" id="ARBA00022801"/>
    </source>
</evidence>
<dbReference type="InterPro" id="IPR000994">
    <property type="entry name" value="Pept_M24"/>
</dbReference>
<dbReference type="Pfam" id="PF00557">
    <property type="entry name" value="Peptidase_M24"/>
    <property type="match status" value="1"/>
</dbReference>
<evidence type="ECO:0000256" key="3">
    <source>
        <dbReference type="ARBA" id="ARBA00022670"/>
    </source>
</evidence>
<dbReference type="EC" id="3.4.11.18" evidence="6 7"/>
<dbReference type="AlphaFoldDB" id="A0A935IRG5"/>
<feature type="binding site" evidence="6">
    <location>
        <position position="246"/>
    </location>
    <ligand>
        <name>a divalent metal cation</name>
        <dbReference type="ChEBI" id="CHEBI:60240"/>
        <label>1</label>
    </ligand>
</feature>
<gene>
    <name evidence="6 10" type="primary">map</name>
    <name evidence="9" type="ORF">IPF40_00950</name>
    <name evidence="10" type="ORF">IPI13_11300</name>
    <name evidence="11" type="ORF">IPP00_08615</name>
</gene>
<comment type="similarity">
    <text evidence="6">Belongs to the peptidase M24A family. Methionine aminopeptidase type 1 subfamily.</text>
</comment>
<comment type="caution">
    <text evidence="10">The sequence shown here is derived from an EMBL/GenBank/DDBJ whole genome shotgun (WGS) entry which is preliminary data.</text>
</comment>
<feature type="binding site" evidence="6">
    <location>
        <position position="82"/>
    </location>
    <ligand>
        <name>substrate</name>
    </ligand>
</feature>
<evidence type="ECO:0000259" key="8">
    <source>
        <dbReference type="Pfam" id="PF00557"/>
    </source>
</evidence>
<dbReference type="GO" id="GO:0006508">
    <property type="term" value="P:proteolysis"/>
    <property type="evidence" value="ECO:0007669"/>
    <property type="project" value="UniProtKB-KW"/>
</dbReference>
<feature type="binding site" evidence="6">
    <location>
        <position position="99"/>
    </location>
    <ligand>
        <name>a divalent metal cation</name>
        <dbReference type="ChEBI" id="CHEBI:60240"/>
        <label>1</label>
    </ligand>
</feature>
<evidence type="ECO:0000256" key="6">
    <source>
        <dbReference type="HAMAP-Rule" id="MF_01974"/>
    </source>
</evidence>
<feature type="binding site" evidence="6">
    <location>
        <position position="182"/>
    </location>
    <ligand>
        <name>a divalent metal cation</name>
        <dbReference type="ChEBI" id="CHEBI:60240"/>
        <label>2</label>
        <note>catalytic</note>
    </ligand>
</feature>
<dbReference type="EMBL" id="JADKGK010000020">
    <property type="protein sequence ID" value="MBL0004026.1"/>
    <property type="molecule type" value="Genomic_DNA"/>
</dbReference>
<dbReference type="Proteomes" id="UP000718281">
    <property type="component" value="Unassembled WGS sequence"/>
</dbReference>
<dbReference type="GO" id="GO:0004239">
    <property type="term" value="F:initiator methionyl aminopeptidase activity"/>
    <property type="evidence" value="ECO:0007669"/>
    <property type="project" value="UniProtKB-UniRule"/>
</dbReference>
<dbReference type="GO" id="GO:0046872">
    <property type="term" value="F:metal ion binding"/>
    <property type="evidence" value="ECO:0007669"/>
    <property type="project" value="UniProtKB-UniRule"/>
</dbReference>
<keyword evidence="2 6" id="KW-0031">Aminopeptidase</keyword>
<evidence type="ECO:0000256" key="2">
    <source>
        <dbReference type="ARBA" id="ARBA00022438"/>
    </source>
</evidence>
<evidence type="ECO:0000313" key="12">
    <source>
        <dbReference type="Proteomes" id="UP000718281"/>
    </source>
</evidence>
<feature type="binding site" evidence="6">
    <location>
        <position position="189"/>
    </location>
    <ligand>
        <name>substrate</name>
    </ligand>
</feature>
<dbReference type="EMBL" id="JADJIB010000004">
    <property type="protein sequence ID" value="MBK7273711.1"/>
    <property type="molecule type" value="Genomic_DNA"/>
</dbReference>
<reference evidence="12 13" key="1">
    <citation type="submission" date="2020-10" db="EMBL/GenBank/DDBJ databases">
        <title>Connecting structure to function with the recovery of over 1000 high-quality activated sludge metagenome-assembled genomes encoding full-length rRNA genes using long-read sequencing.</title>
        <authorList>
            <person name="Singleton C.M."/>
            <person name="Petriglieri F."/>
            <person name="Kristensen J.M."/>
            <person name="Kirkegaard R.H."/>
            <person name="Michaelsen T.Y."/>
            <person name="Andersen M.H."/>
            <person name="Karst S.M."/>
            <person name="Dueholm M.S."/>
            <person name="Nielsen P.H."/>
            <person name="Albertsen M."/>
        </authorList>
    </citation>
    <scope>NUCLEOTIDE SEQUENCE [LARGE SCALE GENOMIC DNA]</scope>
    <source>
        <strain evidence="9">AalE_18-Q3-R2-46_BAT3C.188</strain>
        <strain evidence="10">Ega_18-Q3-R5-49_MAXAC.001</strain>
        <strain evidence="11">Ribe_18-Q3-R11-54_MAXAC.001</strain>
    </source>
</reference>
<comment type="subunit">
    <text evidence="6">Monomer.</text>
</comment>
<dbReference type="PRINTS" id="PR00599">
    <property type="entry name" value="MAPEPTIDASE"/>
</dbReference>
<dbReference type="InterPro" id="IPR001714">
    <property type="entry name" value="Pept_M24_MAP"/>
</dbReference>